<proteinExistence type="predicted"/>
<evidence type="ECO:0000313" key="1">
    <source>
        <dbReference type="EMBL" id="SVD67834.1"/>
    </source>
</evidence>
<sequence length="30" mass="3602">MNIEQDKLDLWAEINRLRTEVETLTDLLKT</sequence>
<reference evidence="1" key="1">
    <citation type="submission" date="2018-05" db="EMBL/GenBank/DDBJ databases">
        <authorList>
            <person name="Lanie J.A."/>
            <person name="Ng W.-L."/>
            <person name="Kazmierczak K.M."/>
            <person name="Andrzejewski T.M."/>
            <person name="Davidsen T.M."/>
            <person name="Wayne K.J."/>
            <person name="Tettelin H."/>
            <person name="Glass J.I."/>
            <person name="Rusch D."/>
            <person name="Podicherti R."/>
            <person name="Tsui H.-C.T."/>
            <person name="Winkler M.E."/>
        </authorList>
    </citation>
    <scope>NUCLEOTIDE SEQUENCE</scope>
</reference>
<dbReference type="EMBL" id="UINC01166077">
    <property type="protein sequence ID" value="SVD67834.1"/>
    <property type="molecule type" value="Genomic_DNA"/>
</dbReference>
<gene>
    <name evidence="1" type="ORF">METZ01_LOCUS420688</name>
</gene>
<protein>
    <submittedName>
        <fullName evidence="1">Uncharacterized protein</fullName>
    </submittedName>
</protein>
<organism evidence="1">
    <name type="scientific">marine metagenome</name>
    <dbReference type="NCBI Taxonomy" id="408172"/>
    <lineage>
        <taxon>unclassified sequences</taxon>
        <taxon>metagenomes</taxon>
        <taxon>ecological metagenomes</taxon>
    </lineage>
</organism>
<feature type="non-terminal residue" evidence="1">
    <location>
        <position position="30"/>
    </location>
</feature>
<dbReference type="AlphaFoldDB" id="A0A382XAD2"/>
<name>A0A382XAD2_9ZZZZ</name>
<accession>A0A382XAD2</accession>